<sequence>MTTPFRTDAGLLTDAEGRVPDMLADLGRLIERETPTADRVAVAAAAADAAALVAERTGLAAESLVVDGCTHLRVRGDDAAPNRVLLLAHLDTVWPIGTLARLPFAVTDGVIRGPGSFDMKTGLVMAIHALALLRDAGRPPRGVCLLVTGDEEIGSPTSRELILTEAAGARAALVLEAAGPGGAWKVGRKGVARYLVEIAGRAAHAGLDPEKGVNAGLELAHQIAAIAGLGDAALGTTVTPTTLGGGTAINTVPATAWVEVDSRARTAQEQQRVDTAMHALTPVLPDASIRVDGGINRPPMEPASGAGLVDLGTEVAAELGIVAPGTMEVGGGSDGNFTAAAGVPTLDGMGAVGDGAHADHEHALVDQLGPRTALLAALVARLLD</sequence>
<dbReference type="EC" id="3.4.17.11" evidence="5"/>
<proteinExistence type="predicted"/>
<dbReference type="Pfam" id="PF07687">
    <property type="entry name" value="M20_dimer"/>
    <property type="match status" value="1"/>
</dbReference>
<dbReference type="InterPro" id="IPR050072">
    <property type="entry name" value="Peptidase_M20A"/>
</dbReference>
<dbReference type="SUPFAM" id="SSF53187">
    <property type="entry name" value="Zn-dependent exopeptidases"/>
    <property type="match status" value="1"/>
</dbReference>
<organism evidence="5 6">
    <name type="scientific">Naumannella cuiyingiana</name>
    <dbReference type="NCBI Taxonomy" id="1347891"/>
    <lineage>
        <taxon>Bacteria</taxon>
        <taxon>Bacillati</taxon>
        <taxon>Actinomycetota</taxon>
        <taxon>Actinomycetes</taxon>
        <taxon>Propionibacteriales</taxon>
        <taxon>Propionibacteriaceae</taxon>
        <taxon>Naumannella</taxon>
    </lineage>
</organism>
<keyword evidence="5" id="KW-0121">Carboxypeptidase</keyword>
<evidence type="ECO:0000256" key="2">
    <source>
        <dbReference type="ARBA" id="ARBA00022801"/>
    </source>
</evidence>
<name>A0A7Z0IJT8_9ACTN</name>
<evidence type="ECO:0000313" key="5">
    <source>
        <dbReference type="EMBL" id="NYI69890.1"/>
    </source>
</evidence>
<dbReference type="Proteomes" id="UP000527616">
    <property type="component" value="Unassembled WGS sequence"/>
</dbReference>
<dbReference type="Pfam" id="PF01546">
    <property type="entry name" value="Peptidase_M20"/>
    <property type="match status" value="1"/>
</dbReference>
<dbReference type="PANTHER" id="PTHR43808">
    <property type="entry name" value="ACETYLORNITHINE DEACETYLASE"/>
    <property type="match status" value="1"/>
</dbReference>
<keyword evidence="5" id="KW-0645">Protease</keyword>
<dbReference type="Gene3D" id="3.40.630.10">
    <property type="entry name" value="Zn peptidases"/>
    <property type="match status" value="1"/>
</dbReference>
<keyword evidence="2 5" id="KW-0378">Hydrolase</keyword>
<reference evidence="5 6" key="1">
    <citation type="submission" date="2020-07" db="EMBL/GenBank/DDBJ databases">
        <title>Sequencing the genomes of 1000 actinobacteria strains.</title>
        <authorList>
            <person name="Klenk H.-P."/>
        </authorList>
    </citation>
    <scope>NUCLEOTIDE SEQUENCE [LARGE SCALE GENOMIC DNA]</scope>
    <source>
        <strain evidence="5 6">DSM 103164</strain>
    </source>
</reference>
<dbReference type="InterPro" id="IPR011650">
    <property type="entry name" value="Peptidase_M20_dimer"/>
</dbReference>
<dbReference type="InterPro" id="IPR036264">
    <property type="entry name" value="Bact_exopeptidase_dim_dom"/>
</dbReference>
<evidence type="ECO:0000256" key="3">
    <source>
        <dbReference type="PIRSR" id="PIRSR037238-1"/>
    </source>
</evidence>
<dbReference type="RefSeq" id="WP_179443908.1">
    <property type="nucleotide sequence ID" value="NZ_JACBZS010000001.1"/>
</dbReference>
<evidence type="ECO:0000256" key="1">
    <source>
        <dbReference type="ARBA" id="ARBA00022723"/>
    </source>
</evidence>
<accession>A0A7Z0IJT8</accession>
<dbReference type="CDD" id="cd03885">
    <property type="entry name" value="M20_CPDG2"/>
    <property type="match status" value="1"/>
</dbReference>
<dbReference type="PANTHER" id="PTHR43808:SF9">
    <property type="entry name" value="BLL0789 PROTEIN"/>
    <property type="match status" value="1"/>
</dbReference>
<dbReference type="Gene3D" id="3.30.70.360">
    <property type="match status" value="1"/>
</dbReference>
<dbReference type="GO" id="GO:0046872">
    <property type="term" value="F:metal ion binding"/>
    <property type="evidence" value="ECO:0007669"/>
    <property type="project" value="UniProtKB-KW"/>
</dbReference>
<gene>
    <name evidence="5" type="ORF">GGQ54_000450</name>
</gene>
<feature type="active site" description="Proton acceptor" evidence="3">
    <location>
        <position position="151"/>
    </location>
</feature>
<dbReference type="SUPFAM" id="SSF55031">
    <property type="entry name" value="Bacterial exopeptidase dimerisation domain"/>
    <property type="match status" value="1"/>
</dbReference>
<keyword evidence="1" id="KW-0479">Metal-binding</keyword>
<protein>
    <submittedName>
        <fullName evidence="5">Glutamate carboxypeptidase</fullName>
        <ecNumber evidence="5">3.4.17.11</ecNumber>
    </submittedName>
</protein>
<dbReference type="GO" id="GO:0004180">
    <property type="term" value="F:carboxypeptidase activity"/>
    <property type="evidence" value="ECO:0007669"/>
    <property type="project" value="UniProtKB-KW"/>
</dbReference>
<comment type="caution">
    <text evidence="5">The sequence shown here is derived from an EMBL/GenBank/DDBJ whole genome shotgun (WGS) entry which is preliminary data.</text>
</comment>
<feature type="active site" evidence="3">
    <location>
        <position position="91"/>
    </location>
</feature>
<keyword evidence="6" id="KW-1185">Reference proteome</keyword>
<dbReference type="EMBL" id="JACBZS010000001">
    <property type="protein sequence ID" value="NYI69890.1"/>
    <property type="molecule type" value="Genomic_DNA"/>
</dbReference>
<dbReference type="InterPro" id="IPR002933">
    <property type="entry name" value="Peptidase_M20"/>
</dbReference>
<dbReference type="AlphaFoldDB" id="A0A7Z0IJT8"/>
<feature type="domain" description="Peptidase M20 dimerisation" evidence="4">
    <location>
        <begin position="186"/>
        <end position="279"/>
    </location>
</feature>
<evidence type="ECO:0000259" key="4">
    <source>
        <dbReference type="Pfam" id="PF07687"/>
    </source>
</evidence>
<evidence type="ECO:0000313" key="6">
    <source>
        <dbReference type="Proteomes" id="UP000527616"/>
    </source>
</evidence>
<dbReference type="InterPro" id="IPR017150">
    <property type="entry name" value="Pept_M20_glutamate_carboxypep"/>
</dbReference>
<dbReference type="PIRSF" id="PIRSF037238">
    <property type="entry name" value="Carboxypeptidase_G2"/>
    <property type="match status" value="1"/>
</dbReference>